<evidence type="ECO:0000256" key="1">
    <source>
        <dbReference type="SAM" id="Coils"/>
    </source>
</evidence>
<sequence length="114" mass="13330">MVKGEVLMMMKFGLADELAEIREEIARLREKEAAVQAAILSFEGPVPAGRFHRIELVERREMVFDKDRLPEKVRDNPRFWHQKVTQSVRCLPIRPQLDRPGWPIRRLVSSSLSH</sequence>
<proteinExistence type="predicted"/>
<dbReference type="STRING" id="53501.SAMN04488043_11031"/>
<keyword evidence="3" id="KW-1185">Reference proteome</keyword>
<reference evidence="2 3" key="1">
    <citation type="submission" date="2015-09" db="EMBL/GenBank/DDBJ databases">
        <authorList>
            <consortium name="Swine Surveillance"/>
        </authorList>
    </citation>
    <scope>NUCLEOTIDE SEQUENCE [LARGE SCALE GENOMIC DNA]</scope>
    <source>
        <strain evidence="2 3">CECT 4357</strain>
    </source>
</reference>
<evidence type="ECO:0000313" key="3">
    <source>
        <dbReference type="Proteomes" id="UP000051587"/>
    </source>
</evidence>
<keyword evidence="1" id="KW-0175">Coiled coil</keyword>
<gene>
    <name evidence="2" type="ORF">TG4357_01743</name>
</gene>
<organism evidence="2 3">
    <name type="scientific">Thalassovita gelatinovora</name>
    <name type="common">Thalassobius gelatinovorus</name>
    <dbReference type="NCBI Taxonomy" id="53501"/>
    <lineage>
        <taxon>Bacteria</taxon>
        <taxon>Pseudomonadati</taxon>
        <taxon>Pseudomonadota</taxon>
        <taxon>Alphaproteobacteria</taxon>
        <taxon>Rhodobacterales</taxon>
        <taxon>Roseobacteraceae</taxon>
        <taxon>Thalassovita</taxon>
    </lineage>
</organism>
<feature type="coiled-coil region" evidence="1">
    <location>
        <begin position="11"/>
        <end position="38"/>
    </location>
</feature>
<protein>
    <submittedName>
        <fullName evidence="2">Uncharacterized protein</fullName>
    </submittedName>
</protein>
<dbReference type="AlphaFoldDB" id="A0A0P1FBK4"/>
<name>A0A0P1FBK4_THAGE</name>
<accession>A0A0P1FBK4</accession>
<dbReference type="Proteomes" id="UP000051587">
    <property type="component" value="Unassembled WGS sequence"/>
</dbReference>
<evidence type="ECO:0000313" key="2">
    <source>
        <dbReference type="EMBL" id="CUH65229.1"/>
    </source>
</evidence>
<dbReference type="EMBL" id="CYSA01000016">
    <property type="protein sequence ID" value="CUH65229.1"/>
    <property type="molecule type" value="Genomic_DNA"/>
</dbReference>